<dbReference type="EMBL" id="JPGN01000079">
    <property type="protein sequence ID" value="KFI18477.1"/>
    <property type="molecule type" value="Genomic_DNA"/>
</dbReference>
<evidence type="ECO:0000256" key="7">
    <source>
        <dbReference type="ARBA" id="ARBA00022982"/>
    </source>
</evidence>
<evidence type="ECO:0000313" key="16">
    <source>
        <dbReference type="EMBL" id="KFI18477.1"/>
    </source>
</evidence>
<dbReference type="GO" id="GO:0009055">
    <property type="term" value="F:electron transfer activity"/>
    <property type="evidence" value="ECO:0007669"/>
    <property type="project" value="UniProtKB-UniRule"/>
</dbReference>
<evidence type="ECO:0000256" key="15">
    <source>
        <dbReference type="SAM" id="Phobius"/>
    </source>
</evidence>
<reference evidence="16 17" key="1">
    <citation type="submission" date="2014-07" db="EMBL/GenBank/DDBJ databases">
        <title>Comparative analysis of Nitrosococcus oceani genome inventories of strains from Pacific and Atlantic gyres.</title>
        <authorList>
            <person name="Lim C.K."/>
            <person name="Wang L."/>
            <person name="Sayavedra-Soto L.A."/>
            <person name="Klotz M.G."/>
        </authorList>
    </citation>
    <scope>NUCLEOTIDE SEQUENCE [LARGE SCALE GENOMIC DNA]</scope>
    <source>
        <strain evidence="16 17">C-27</strain>
    </source>
</reference>
<dbReference type="OrthoDB" id="3711263at2"/>
<sequence>MRLSVRWVFFLGFFLCALMLAIAGYFQFVENLEPCPLCILSRVAVLAIGGVFLVAALHNPKSWGIKVYALLGFVVTLIGIGITGRHVWLQSLPADQVPACGPGLNFMLDNFPLTETLELVFRGSGECAEVQWSFLGLTIPGWTLVAFLFLGVISLWQMGRTGGGAGKLT</sequence>
<keyword evidence="9 14" id="KW-0560">Oxidoreductase</keyword>
<gene>
    <name evidence="14" type="primary">dsbB</name>
    <name evidence="16" type="ORF">IB75_13810</name>
</gene>
<dbReference type="Proteomes" id="UP000028839">
    <property type="component" value="Unassembled WGS sequence"/>
</dbReference>
<dbReference type="InterPro" id="IPR003752">
    <property type="entry name" value="DiS_bond_form_DsbB/BdbC"/>
</dbReference>
<protein>
    <recommendedName>
        <fullName evidence="14">Disulfide bond formation protein B</fullName>
    </recommendedName>
    <alternativeName>
        <fullName evidence="14">Disulfide oxidoreductase</fullName>
    </alternativeName>
</protein>
<evidence type="ECO:0000256" key="3">
    <source>
        <dbReference type="ARBA" id="ARBA00022448"/>
    </source>
</evidence>
<dbReference type="PANTHER" id="PTHR36570:SF3">
    <property type="entry name" value="DISULFIDE BOND FORMATION PROTEIN B"/>
    <property type="match status" value="1"/>
</dbReference>
<dbReference type="Gene3D" id="1.20.1550.10">
    <property type="entry name" value="DsbB-like"/>
    <property type="match status" value="1"/>
</dbReference>
<organism evidence="16 17">
    <name type="scientific">Nitrosococcus oceani C-27</name>
    <dbReference type="NCBI Taxonomy" id="314279"/>
    <lineage>
        <taxon>Bacteria</taxon>
        <taxon>Pseudomonadati</taxon>
        <taxon>Pseudomonadota</taxon>
        <taxon>Gammaproteobacteria</taxon>
        <taxon>Chromatiales</taxon>
        <taxon>Chromatiaceae</taxon>
        <taxon>Nitrosococcus</taxon>
    </lineage>
</organism>
<dbReference type="InterPro" id="IPR023380">
    <property type="entry name" value="DsbB-like_sf"/>
</dbReference>
<evidence type="ECO:0000256" key="10">
    <source>
        <dbReference type="ARBA" id="ARBA00023136"/>
    </source>
</evidence>
<accession>A0A0E2ZJQ1</accession>
<evidence type="ECO:0000313" key="17">
    <source>
        <dbReference type="Proteomes" id="UP000028839"/>
    </source>
</evidence>
<feature type="topological domain" description="Cytoplasmic" evidence="14">
    <location>
        <begin position="161"/>
        <end position="169"/>
    </location>
</feature>
<comment type="similarity">
    <text evidence="2 14">Belongs to the DsbB family.</text>
</comment>
<dbReference type="SMR" id="A0A0E2ZJQ1"/>
<dbReference type="PANTHER" id="PTHR36570">
    <property type="entry name" value="DISULFIDE BOND FORMATION PROTEIN B"/>
    <property type="match status" value="1"/>
</dbReference>
<evidence type="ECO:0000256" key="1">
    <source>
        <dbReference type="ARBA" id="ARBA00004429"/>
    </source>
</evidence>
<keyword evidence="8 14" id="KW-1133">Transmembrane helix</keyword>
<comment type="function">
    <text evidence="14">Required for disulfide bond formation in some periplasmic proteins. Acts by oxidizing the DsbA protein.</text>
</comment>
<evidence type="ECO:0000256" key="11">
    <source>
        <dbReference type="ARBA" id="ARBA00023157"/>
    </source>
</evidence>
<evidence type="ECO:0000256" key="6">
    <source>
        <dbReference type="ARBA" id="ARBA00022692"/>
    </source>
</evidence>
<keyword evidence="5" id="KW-0997">Cell inner membrane</keyword>
<comment type="caution">
    <text evidence="16">The sequence shown here is derived from an EMBL/GenBank/DDBJ whole genome shotgun (WGS) entry which is preliminary data.</text>
</comment>
<keyword evidence="7 14" id="KW-0249">Electron transport</keyword>
<evidence type="ECO:0000256" key="4">
    <source>
        <dbReference type="ARBA" id="ARBA00022475"/>
    </source>
</evidence>
<dbReference type="AlphaFoldDB" id="A0A0E2ZJQ1"/>
<keyword evidence="12 14" id="KW-0143">Chaperone</keyword>
<evidence type="ECO:0000256" key="8">
    <source>
        <dbReference type="ARBA" id="ARBA00022989"/>
    </source>
</evidence>
<feature type="transmembrane region" description="Helical" evidence="15">
    <location>
        <begin position="39"/>
        <end position="57"/>
    </location>
</feature>
<feature type="topological domain" description="Cytoplasmic" evidence="14">
    <location>
        <begin position="1"/>
        <end position="8"/>
    </location>
</feature>
<evidence type="ECO:0000256" key="14">
    <source>
        <dbReference type="HAMAP-Rule" id="MF_00286"/>
    </source>
</evidence>
<dbReference type="HAMAP" id="MF_00286">
    <property type="entry name" value="DsbB"/>
    <property type="match status" value="1"/>
</dbReference>
<feature type="transmembrane region" description="Helical" evidence="15">
    <location>
        <begin position="7"/>
        <end position="27"/>
    </location>
</feature>
<feature type="topological domain" description="Periplasmic" evidence="14">
    <location>
        <begin position="26"/>
        <end position="43"/>
    </location>
</feature>
<dbReference type="InterPro" id="IPR022920">
    <property type="entry name" value="Disulphide_bond_form_DsbB"/>
</dbReference>
<keyword evidence="13 14" id="KW-0676">Redox-active center</keyword>
<keyword evidence="6 14" id="KW-0812">Transmembrane</keyword>
<evidence type="ECO:0000256" key="9">
    <source>
        <dbReference type="ARBA" id="ARBA00023002"/>
    </source>
</evidence>
<comment type="caution">
    <text evidence="14">Lacks conserved residue(s) required for the propagation of feature annotation.</text>
</comment>
<dbReference type="GO" id="GO:0006457">
    <property type="term" value="P:protein folding"/>
    <property type="evidence" value="ECO:0007669"/>
    <property type="project" value="InterPro"/>
</dbReference>
<dbReference type="InterPro" id="IPR050183">
    <property type="entry name" value="DsbB"/>
</dbReference>
<feature type="transmembrane region" description="Helical" evidence="15">
    <location>
        <begin position="139"/>
        <end position="158"/>
    </location>
</feature>
<evidence type="ECO:0000256" key="13">
    <source>
        <dbReference type="ARBA" id="ARBA00023284"/>
    </source>
</evidence>
<dbReference type="GO" id="GO:0015035">
    <property type="term" value="F:protein-disulfide reductase activity"/>
    <property type="evidence" value="ECO:0007669"/>
    <property type="project" value="UniProtKB-UniRule"/>
</dbReference>
<keyword evidence="3 14" id="KW-0813">Transport</keyword>
<proteinExistence type="inferred from homology"/>
<dbReference type="SUPFAM" id="SSF158442">
    <property type="entry name" value="DsbB-like"/>
    <property type="match status" value="1"/>
</dbReference>
<feature type="transmembrane region" description="Helical" evidence="15">
    <location>
        <begin position="69"/>
        <end position="88"/>
    </location>
</feature>
<dbReference type="GO" id="GO:0005886">
    <property type="term" value="C:plasma membrane"/>
    <property type="evidence" value="ECO:0007669"/>
    <property type="project" value="UniProtKB-SubCell"/>
</dbReference>
<dbReference type="HOGENOM" id="CLU_098660_1_1_6"/>
<feature type="disulfide bond" description="Redox-active" evidence="14">
    <location>
        <begin position="35"/>
        <end position="38"/>
    </location>
</feature>
<feature type="topological domain" description="Cytoplasmic" evidence="14">
    <location>
        <begin position="61"/>
        <end position="66"/>
    </location>
</feature>
<evidence type="ECO:0000256" key="12">
    <source>
        <dbReference type="ARBA" id="ARBA00023186"/>
    </source>
</evidence>
<keyword evidence="4 14" id="KW-1003">Cell membrane</keyword>
<evidence type="ECO:0000256" key="5">
    <source>
        <dbReference type="ARBA" id="ARBA00022519"/>
    </source>
</evidence>
<evidence type="ECO:0000256" key="2">
    <source>
        <dbReference type="ARBA" id="ARBA00008823"/>
    </source>
</evidence>
<name>A0A0E2ZJQ1_9GAMM</name>
<dbReference type="Pfam" id="PF02600">
    <property type="entry name" value="DsbB"/>
    <property type="match status" value="1"/>
</dbReference>
<keyword evidence="10 14" id="KW-0472">Membrane</keyword>
<keyword evidence="11 14" id="KW-1015">Disulfide bond</keyword>
<comment type="subcellular location">
    <subcellularLocation>
        <location evidence="1">Cell inner membrane</location>
        <topology evidence="1">Multi-pass membrane protein</topology>
    </subcellularLocation>
    <subcellularLocation>
        <location evidence="14">Cell membrane</location>
        <topology evidence="14">Multi-pass membrane protein</topology>
    </subcellularLocation>
</comment>